<dbReference type="SUPFAM" id="SSF52518">
    <property type="entry name" value="Thiamin diphosphate-binding fold (THDP-binding)"/>
    <property type="match status" value="1"/>
</dbReference>
<gene>
    <name evidence="4" type="ORF">METZ01_LOCUS313284</name>
</gene>
<evidence type="ECO:0000259" key="3">
    <source>
        <dbReference type="Pfam" id="PF02776"/>
    </source>
</evidence>
<dbReference type="EMBL" id="UINC01100402">
    <property type="protein sequence ID" value="SVC60430.1"/>
    <property type="molecule type" value="Genomic_DNA"/>
</dbReference>
<dbReference type="GO" id="GO:0009099">
    <property type="term" value="P:L-valine biosynthetic process"/>
    <property type="evidence" value="ECO:0007669"/>
    <property type="project" value="TreeGrafter"/>
</dbReference>
<dbReference type="GO" id="GO:0009097">
    <property type="term" value="P:isoleucine biosynthetic process"/>
    <property type="evidence" value="ECO:0007669"/>
    <property type="project" value="TreeGrafter"/>
</dbReference>
<dbReference type="GO" id="GO:0030976">
    <property type="term" value="F:thiamine pyrophosphate binding"/>
    <property type="evidence" value="ECO:0007669"/>
    <property type="project" value="InterPro"/>
</dbReference>
<dbReference type="Gene3D" id="3.40.50.1220">
    <property type="entry name" value="TPP-binding domain"/>
    <property type="match status" value="1"/>
</dbReference>
<dbReference type="InterPro" id="IPR012000">
    <property type="entry name" value="Thiamin_PyroP_enz_cen_dom"/>
</dbReference>
<evidence type="ECO:0000259" key="2">
    <source>
        <dbReference type="Pfam" id="PF00205"/>
    </source>
</evidence>
<dbReference type="InterPro" id="IPR045229">
    <property type="entry name" value="TPP_enz"/>
</dbReference>
<dbReference type="CDD" id="cd07035">
    <property type="entry name" value="TPP_PYR_POX_like"/>
    <property type="match status" value="1"/>
</dbReference>
<dbReference type="SUPFAM" id="SSF52467">
    <property type="entry name" value="DHS-like NAD/FAD-binding domain"/>
    <property type="match status" value="1"/>
</dbReference>
<feature type="non-terminal residue" evidence="4">
    <location>
        <position position="272"/>
    </location>
</feature>
<comment type="similarity">
    <text evidence="1">Belongs to the TPP enzyme family.</text>
</comment>
<dbReference type="Pfam" id="PF02776">
    <property type="entry name" value="TPP_enzyme_N"/>
    <property type="match status" value="1"/>
</dbReference>
<dbReference type="InterPro" id="IPR029061">
    <property type="entry name" value="THDP-binding"/>
</dbReference>
<evidence type="ECO:0000313" key="4">
    <source>
        <dbReference type="EMBL" id="SVC60430.1"/>
    </source>
</evidence>
<dbReference type="Pfam" id="PF00205">
    <property type="entry name" value="TPP_enzyme_M"/>
    <property type="match status" value="1"/>
</dbReference>
<evidence type="ECO:0000256" key="1">
    <source>
        <dbReference type="ARBA" id="ARBA00007812"/>
    </source>
</evidence>
<name>A0A382NIC7_9ZZZZ</name>
<dbReference type="Gene3D" id="3.40.50.970">
    <property type="match status" value="1"/>
</dbReference>
<sequence length="272" mass="29131">MRTIDLIAQILKAEGIEYLSCFPTTPVIEAAAQVGIRPIICRQERVGVGIADGYSRVTNGRPPGVFAMQYGPGAENAFPGVSTAYSDSTPMLLLPLGHTRKHDRVFPLFSSLRTYESVTKSIEQINTEDRVIDVMRRAFASLRNGRGGPVMVEIPSDLSETTVDPTRSENYQAVPNALAQANPEDVDRAAKALLSAEDPMIIAGAGVLYAEATDQLVQLAEFLQLPVMTTMEGKSAISELHPLALGSGSGVMSEPVLSFLKKADVVLVIGSS</sequence>
<dbReference type="GO" id="GO:0000287">
    <property type="term" value="F:magnesium ion binding"/>
    <property type="evidence" value="ECO:0007669"/>
    <property type="project" value="InterPro"/>
</dbReference>
<dbReference type="InterPro" id="IPR012001">
    <property type="entry name" value="Thiamin_PyroP_enz_TPP-bd_dom"/>
</dbReference>
<dbReference type="PANTHER" id="PTHR18968">
    <property type="entry name" value="THIAMINE PYROPHOSPHATE ENZYMES"/>
    <property type="match status" value="1"/>
</dbReference>
<dbReference type="GO" id="GO:0003984">
    <property type="term" value="F:acetolactate synthase activity"/>
    <property type="evidence" value="ECO:0007669"/>
    <property type="project" value="TreeGrafter"/>
</dbReference>
<protein>
    <recommendedName>
        <fullName evidence="5">Thiamine pyrophosphate enzyme N-terminal TPP-binding domain-containing protein</fullName>
    </recommendedName>
</protein>
<reference evidence="4" key="1">
    <citation type="submission" date="2018-05" db="EMBL/GenBank/DDBJ databases">
        <authorList>
            <person name="Lanie J.A."/>
            <person name="Ng W.-L."/>
            <person name="Kazmierczak K.M."/>
            <person name="Andrzejewski T.M."/>
            <person name="Davidsen T.M."/>
            <person name="Wayne K.J."/>
            <person name="Tettelin H."/>
            <person name="Glass J.I."/>
            <person name="Rusch D."/>
            <person name="Podicherti R."/>
            <person name="Tsui H.-C.T."/>
            <person name="Winkler M.E."/>
        </authorList>
    </citation>
    <scope>NUCLEOTIDE SEQUENCE</scope>
</reference>
<dbReference type="InterPro" id="IPR029035">
    <property type="entry name" value="DHS-like_NAD/FAD-binding_dom"/>
</dbReference>
<dbReference type="GO" id="GO:0050660">
    <property type="term" value="F:flavin adenine dinucleotide binding"/>
    <property type="evidence" value="ECO:0007669"/>
    <property type="project" value="TreeGrafter"/>
</dbReference>
<feature type="domain" description="Thiamine pyrophosphate enzyme N-terminal TPP-binding" evidence="3">
    <location>
        <begin position="1"/>
        <end position="102"/>
    </location>
</feature>
<proteinExistence type="inferred from homology"/>
<evidence type="ECO:0008006" key="5">
    <source>
        <dbReference type="Google" id="ProtNLM"/>
    </source>
</evidence>
<organism evidence="4">
    <name type="scientific">marine metagenome</name>
    <dbReference type="NCBI Taxonomy" id="408172"/>
    <lineage>
        <taxon>unclassified sequences</taxon>
        <taxon>metagenomes</taxon>
        <taxon>ecological metagenomes</taxon>
    </lineage>
</organism>
<dbReference type="AlphaFoldDB" id="A0A382NIC7"/>
<feature type="domain" description="Thiamine pyrophosphate enzyme central" evidence="2">
    <location>
        <begin position="186"/>
        <end position="271"/>
    </location>
</feature>
<accession>A0A382NIC7</accession>
<dbReference type="PANTHER" id="PTHR18968:SF13">
    <property type="entry name" value="ACETOLACTATE SYNTHASE CATALYTIC SUBUNIT, MITOCHONDRIAL"/>
    <property type="match status" value="1"/>
</dbReference>
<dbReference type="GO" id="GO:0005948">
    <property type="term" value="C:acetolactate synthase complex"/>
    <property type="evidence" value="ECO:0007669"/>
    <property type="project" value="TreeGrafter"/>
</dbReference>